<feature type="compositionally biased region" description="Acidic residues" evidence="2">
    <location>
        <begin position="528"/>
        <end position="550"/>
    </location>
</feature>
<feature type="coiled-coil region" evidence="1">
    <location>
        <begin position="342"/>
        <end position="387"/>
    </location>
</feature>
<feature type="region of interest" description="Disordered" evidence="2">
    <location>
        <begin position="69"/>
        <end position="112"/>
    </location>
</feature>
<proteinExistence type="predicted"/>
<protein>
    <submittedName>
        <fullName evidence="3">Uncharacterized protein</fullName>
    </submittedName>
</protein>
<sequence>MLDRRAAIRRAMEAHAHLNRDGAGRERARGTVAVAIASPTMATTAGRRPTLAKLGTTELRSPLAVLDKNSPERFAANGGGARTPGEARRRGKSRLARARSASEETLGRAATEREDGFEAVEAFEEVLGRIGANAVLSATQRRALEEIYEESLEARSLRVVLENVKDSELALAHAEATARNAWAKSLEEASEEKWATRVEETEKENAKLRLDAHKRDVELVAAKAEAKRLRETRAEKPKLVNAVVQTETEVEDSAVHKREIAVKDAEILALRRELDIAKTQMERETRAHAEEFDALQDELAKTKEASERRRERELAQIKDRAAFFERCSHTADERANGAEATAHALREEFLMIESEVKKLKEQMARNAEQAAEEKESIMSALAAAQARASESENAPLAQRLSLPEALISGEMPCKCGSVATAQRLSAALADSTTRNTELQAKVTMLENKLEMRSIGDVLDKEQVEALEERARAAERRVSVARTAMTRYVSESQKCSPAPFVYSTVDELTPMKRAVENWMEFSEAKHANEEDEKQEEDEKEEEDKDSDDEFDSPGRHRGMLPTPRLRARVAIRLTHGPAPKLPPGAYKPTSDEELRRRAKVMGLSVSPFGRR</sequence>
<accession>A0A7R9T664</accession>
<dbReference type="EMBL" id="HBDX01007081">
    <property type="protein sequence ID" value="CAD8225330.1"/>
    <property type="molecule type" value="Transcribed_RNA"/>
</dbReference>
<feature type="coiled-coil region" evidence="1">
    <location>
        <begin position="267"/>
        <end position="312"/>
    </location>
</feature>
<evidence type="ECO:0000256" key="2">
    <source>
        <dbReference type="SAM" id="MobiDB-lite"/>
    </source>
</evidence>
<keyword evidence="1" id="KW-0175">Coiled coil</keyword>
<feature type="coiled-coil region" evidence="1">
    <location>
        <begin position="191"/>
        <end position="223"/>
    </location>
</feature>
<feature type="compositionally biased region" description="Basic and acidic residues" evidence="2">
    <location>
        <begin position="100"/>
        <end position="112"/>
    </location>
</feature>
<feature type="coiled-coil region" evidence="1">
    <location>
        <begin position="428"/>
        <end position="483"/>
    </location>
</feature>
<dbReference type="AlphaFoldDB" id="A0A7R9T664"/>
<organism evidence="3">
    <name type="scientific">Ostreococcus sp. 'lucimarinus'</name>
    <dbReference type="NCBI Taxonomy" id="242159"/>
    <lineage>
        <taxon>Eukaryota</taxon>
        <taxon>Viridiplantae</taxon>
        <taxon>Chlorophyta</taxon>
        <taxon>Mamiellophyceae</taxon>
        <taxon>Mamiellales</taxon>
        <taxon>Bathycoccaceae</taxon>
        <taxon>Ostreococcus</taxon>
    </lineage>
</organism>
<feature type="region of interest" description="Disordered" evidence="2">
    <location>
        <begin position="522"/>
        <end position="593"/>
    </location>
</feature>
<gene>
    <name evidence="3" type="ORF">OLUC0939_LOCUS6070</name>
</gene>
<name>A0A7R9T664_9CHLO</name>
<evidence type="ECO:0000313" key="3">
    <source>
        <dbReference type="EMBL" id="CAD8225330.1"/>
    </source>
</evidence>
<reference evidence="3" key="1">
    <citation type="submission" date="2021-01" db="EMBL/GenBank/DDBJ databases">
        <authorList>
            <person name="Corre E."/>
            <person name="Pelletier E."/>
            <person name="Niang G."/>
            <person name="Scheremetjew M."/>
            <person name="Finn R."/>
            <person name="Kale V."/>
            <person name="Holt S."/>
            <person name="Cochrane G."/>
            <person name="Meng A."/>
            <person name="Brown T."/>
            <person name="Cohen L."/>
        </authorList>
    </citation>
    <scope>NUCLEOTIDE SEQUENCE</scope>
    <source>
        <strain evidence="3">Clade-A-BCC118000</strain>
    </source>
</reference>
<evidence type="ECO:0000256" key="1">
    <source>
        <dbReference type="SAM" id="Coils"/>
    </source>
</evidence>